<dbReference type="Proteomes" id="UP001652445">
    <property type="component" value="Unassembled WGS sequence"/>
</dbReference>
<dbReference type="InterPro" id="IPR012854">
    <property type="entry name" value="Cu_amine_oxidase-like_N"/>
</dbReference>
<comment type="caution">
    <text evidence="2">The sequence shown here is derived from an EMBL/GenBank/DDBJ whole genome shotgun (WGS) entry which is preliminary data.</text>
</comment>
<organism evidence="2 3">
    <name type="scientific">Paenibacillus baimaensis</name>
    <dbReference type="NCBI Taxonomy" id="2982185"/>
    <lineage>
        <taxon>Bacteria</taxon>
        <taxon>Bacillati</taxon>
        <taxon>Bacillota</taxon>
        <taxon>Bacilli</taxon>
        <taxon>Bacillales</taxon>
        <taxon>Paenibacillaceae</taxon>
        <taxon>Paenibacillus</taxon>
    </lineage>
</organism>
<dbReference type="EMBL" id="JAOQIO010000099">
    <property type="protein sequence ID" value="MCU6796221.1"/>
    <property type="molecule type" value="Genomic_DNA"/>
</dbReference>
<proteinExistence type="predicted"/>
<sequence>MKSKLIKSFISYTTITLTTSSLLLNIAAAADHQVKLPKVINGIIIKESTLVPLRDIFENLGATIEWDDLTKKITATKDAKTIVLTVGDIKAYVNDQLNILPVAPQIINEKTMIPARFVSESFEAKVEWDSANNVVNINDSIQVVFGPDAQTINKLLSDANQFYINILKEDFAKYRIDYKKADNQTIAKAYEARKKEFSKYLSDNFINGKFSEYYSNSLNESHPTKLPVADLIETRLKVNQVSENSLLVEGISLPDMLSDGASFEIKLIKKDDNWLIEGVTYKTKVDDLKITESEATKFLEARYATDSKITFLQKVTIKNDPYLNGEYYKYQLVHIASAYTQYIYFNTKNGTENVVQMDSTLE</sequence>
<dbReference type="Pfam" id="PF07833">
    <property type="entry name" value="Cu_amine_oxidN1"/>
    <property type="match status" value="1"/>
</dbReference>
<dbReference type="InterPro" id="IPR036582">
    <property type="entry name" value="Mao_N_sf"/>
</dbReference>
<reference evidence="2 3" key="1">
    <citation type="submission" date="2022-09" db="EMBL/GenBank/DDBJ databases">
        <authorList>
            <person name="Han X.L."/>
            <person name="Wang Q."/>
            <person name="Lu T."/>
        </authorList>
    </citation>
    <scope>NUCLEOTIDE SEQUENCE [LARGE SCALE GENOMIC DNA]</scope>
    <source>
        <strain evidence="2 3">WQ 127069</strain>
    </source>
</reference>
<dbReference type="Gene3D" id="3.30.457.10">
    <property type="entry name" value="Copper amine oxidase-like, N-terminal domain"/>
    <property type="match status" value="1"/>
</dbReference>
<feature type="domain" description="Copper amine oxidase-like N-terminal" evidence="1">
    <location>
        <begin position="43"/>
        <end position="137"/>
    </location>
</feature>
<evidence type="ECO:0000259" key="1">
    <source>
        <dbReference type="Pfam" id="PF07833"/>
    </source>
</evidence>
<protein>
    <submittedName>
        <fullName evidence="2">Copper amine oxidase N-terminal domain-containing protein</fullName>
    </submittedName>
</protein>
<dbReference type="RefSeq" id="WP_262687036.1">
    <property type="nucleotide sequence ID" value="NZ_JAOQIO010000099.1"/>
</dbReference>
<evidence type="ECO:0000313" key="2">
    <source>
        <dbReference type="EMBL" id="MCU6796221.1"/>
    </source>
</evidence>
<keyword evidence="3" id="KW-1185">Reference proteome</keyword>
<accession>A0ABT2UQA3</accession>
<evidence type="ECO:0000313" key="3">
    <source>
        <dbReference type="Proteomes" id="UP001652445"/>
    </source>
</evidence>
<name>A0ABT2UQA3_9BACL</name>
<gene>
    <name evidence="2" type="ORF">OB236_29275</name>
</gene>
<dbReference type="SUPFAM" id="SSF55383">
    <property type="entry name" value="Copper amine oxidase, domain N"/>
    <property type="match status" value="1"/>
</dbReference>